<organism evidence="2 3">
    <name type="scientific">Chitinimonas lacunae</name>
    <dbReference type="NCBI Taxonomy" id="1963018"/>
    <lineage>
        <taxon>Bacteria</taxon>
        <taxon>Pseudomonadati</taxon>
        <taxon>Pseudomonadota</taxon>
        <taxon>Betaproteobacteria</taxon>
        <taxon>Neisseriales</taxon>
        <taxon>Chitinibacteraceae</taxon>
        <taxon>Chitinimonas</taxon>
    </lineage>
</organism>
<protein>
    <submittedName>
        <fullName evidence="2">GAF domain-containing protein</fullName>
    </submittedName>
</protein>
<proteinExistence type="predicted"/>
<evidence type="ECO:0000313" key="2">
    <source>
        <dbReference type="EMBL" id="MFC4161153.1"/>
    </source>
</evidence>
<dbReference type="EMBL" id="JBHSBU010000001">
    <property type="protein sequence ID" value="MFC4161153.1"/>
    <property type="molecule type" value="Genomic_DNA"/>
</dbReference>
<dbReference type="RefSeq" id="WP_378166772.1">
    <property type="nucleotide sequence ID" value="NZ_JBHSBU010000001.1"/>
</dbReference>
<name>A0ABV8MVL4_9NEIS</name>
<dbReference type="SUPFAM" id="SSF55781">
    <property type="entry name" value="GAF domain-like"/>
    <property type="match status" value="1"/>
</dbReference>
<dbReference type="InterPro" id="IPR029016">
    <property type="entry name" value="GAF-like_dom_sf"/>
</dbReference>
<dbReference type="Pfam" id="PF13185">
    <property type="entry name" value="GAF_2"/>
    <property type="match status" value="1"/>
</dbReference>
<dbReference type="Proteomes" id="UP001595791">
    <property type="component" value="Unassembled WGS sequence"/>
</dbReference>
<gene>
    <name evidence="2" type="ORF">ACFOW7_17585</name>
</gene>
<keyword evidence="3" id="KW-1185">Reference proteome</keyword>
<accession>A0ABV8MVL4</accession>
<dbReference type="InterPro" id="IPR003018">
    <property type="entry name" value="GAF"/>
</dbReference>
<evidence type="ECO:0000313" key="3">
    <source>
        <dbReference type="Proteomes" id="UP001595791"/>
    </source>
</evidence>
<evidence type="ECO:0000259" key="1">
    <source>
        <dbReference type="Pfam" id="PF13185"/>
    </source>
</evidence>
<feature type="domain" description="GAF" evidence="1">
    <location>
        <begin position="87"/>
        <end position="218"/>
    </location>
</feature>
<dbReference type="Gene3D" id="3.30.450.40">
    <property type="match status" value="1"/>
</dbReference>
<comment type="caution">
    <text evidence="2">The sequence shown here is derived from an EMBL/GenBank/DDBJ whole genome shotgun (WGS) entry which is preliminary data.</text>
</comment>
<sequence>MNAVTEYLERAGLSGLVPPDLVAACRDTLQEVAAATAVPVELEALYHYPVPLLGEGGACSLVNQLAPEPYDLRQVLKAGPATEYRLAVLNALVEVTQQRAAIGWLGVYQARTSRSGRALIKLAYRGKPSRAEFPLTEEFAAYSNNSTVGLTGQARLIADVGAHQRQGGSYYNCDPAVQSEACLPLLDQAGRVVGILDGEDSRLDRFTDTPLAWLAGLALVAVQWLPE</sequence>
<reference evidence="3" key="1">
    <citation type="journal article" date="2019" name="Int. J. Syst. Evol. Microbiol.">
        <title>The Global Catalogue of Microorganisms (GCM) 10K type strain sequencing project: providing services to taxonomists for standard genome sequencing and annotation.</title>
        <authorList>
            <consortium name="The Broad Institute Genomics Platform"/>
            <consortium name="The Broad Institute Genome Sequencing Center for Infectious Disease"/>
            <person name="Wu L."/>
            <person name="Ma J."/>
        </authorList>
    </citation>
    <scope>NUCLEOTIDE SEQUENCE [LARGE SCALE GENOMIC DNA]</scope>
    <source>
        <strain evidence="3">LMG 29894</strain>
    </source>
</reference>